<name>A0A7R9FYJ4_TIMSH</name>
<proteinExistence type="predicted"/>
<feature type="region of interest" description="Disordered" evidence="1">
    <location>
        <begin position="149"/>
        <end position="183"/>
    </location>
</feature>
<sequence length="194" mass="21490">MFHQPPIADLVSLPTNMVLHRPPLADLISLRTNTELPLLPAASTLLRLNMAFLLTNTTLSRTDSTLLLLSTVPPLPITDLPPLRLNTVHLPNLPTTSSTTKCRMLRAVPSSVTRRRVEMRALRAHTASCCLTAVCRLSNTGLTRKVTSLRSDTRRRRTLGTVRDPTPLPGPDRDLTKGPEFNSLNVHLQPRDCK</sequence>
<reference evidence="2" key="1">
    <citation type="submission" date="2020-11" db="EMBL/GenBank/DDBJ databases">
        <authorList>
            <person name="Tran Van P."/>
        </authorList>
    </citation>
    <scope>NUCLEOTIDE SEQUENCE</scope>
</reference>
<protein>
    <submittedName>
        <fullName evidence="2">Uncharacterized protein</fullName>
    </submittedName>
</protein>
<evidence type="ECO:0000313" key="2">
    <source>
        <dbReference type="EMBL" id="CAD7260226.1"/>
    </source>
</evidence>
<gene>
    <name evidence="2" type="ORF">TSIB3V08_LOCUS4409</name>
</gene>
<accession>A0A7R9FYJ4</accession>
<dbReference type="EMBL" id="OC001572">
    <property type="protein sequence ID" value="CAD7260226.1"/>
    <property type="molecule type" value="Genomic_DNA"/>
</dbReference>
<evidence type="ECO:0000256" key="1">
    <source>
        <dbReference type="SAM" id="MobiDB-lite"/>
    </source>
</evidence>
<dbReference type="AlphaFoldDB" id="A0A7R9FYJ4"/>
<organism evidence="2">
    <name type="scientific">Timema shepardi</name>
    <name type="common">Walking stick</name>
    <dbReference type="NCBI Taxonomy" id="629360"/>
    <lineage>
        <taxon>Eukaryota</taxon>
        <taxon>Metazoa</taxon>
        <taxon>Ecdysozoa</taxon>
        <taxon>Arthropoda</taxon>
        <taxon>Hexapoda</taxon>
        <taxon>Insecta</taxon>
        <taxon>Pterygota</taxon>
        <taxon>Neoptera</taxon>
        <taxon>Polyneoptera</taxon>
        <taxon>Phasmatodea</taxon>
        <taxon>Timematodea</taxon>
        <taxon>Timematoidea</taxon>
        <taxon>Timematidae</taxon>
        <taxon>Timema</taxon>
    </lineage>
</organism>